<feature type="chain" id="PRO_5009634546" description="DUF3324 domain-containing protein" evidence="3">
    <location>
        <begin position="32"/>
        <end position="412"/>
    </location>
</feature>
<feature type="signal peptide" evidence="3">
    <location>
        <begin position="1"/>
        <end position="31"/>
    </location>
</feature>
<keyword evidence="3" id="KW-0732">Signal</keyword>
<sequence length="412" mass="47419">MSSRNNRFRLIRWAVVSITLCSLTLTPIAPALGAASPINVLLIPNKKEYYANPGDQIRGILKVRNDSETDLTHIRAFAKDFTANDQETGDPKILDSSVGYAYLLAPWLEFSRDPVTVPAENSVDIEYVIHVPSDATPGGHYAILYISQDSPGEGQSAVGFLSQVGSLILVTVSGDVQVQGQIVEFFTGKKLYEYLPVDFYVRMQNTGNVHYRPSGTIFITDWLDRQVGTVEANESAGVVMPGSIRKYQSFWSEAFMVNEYRLDQDGNYVRDDKGNKITDLKVNWKQINLFRFGLHHAKVILAFDTPEGEKVVEAVTTFWVIPWRLILLIIAIIFIIGYGIRRWNKWYSRRLIKRYEKMKKIEQVQKKEEHKQWEKRKTKRKAKKSRIRERVQSWLKKVRGGDKKDKDLRWEE</sequence>
<feature type="compositionally biased region" description="Basic residues" evidence="1">
    <location>
        <begin position="373"/>
        <end position="387"/>
    </location>
</feature>
<organism evidence="4 5">
    <name type="scientific">Candidatus Wirthbacteria bacterium CG2_30_54_11</name>
    <dbReference type="NCBI Taxonomy" id="1817892"/>
    <lineage>
        <taxon>Bacteria</taxon>
        <taxon>Candidatus Wirthbacteria</taxon>
    </lineage>
</organism>
<comment type="caution">
    <text evidence="4">The sequence shown here is derived from an EMBL/GenBank/DDBJ whole genome shotgun (WGS) entry which is preliminary data.</text>
</comment>
<dbReference type="STRING" id="1817892.AUK40_05510"/>
<protein>
    <recommendedName>
        <fullName evidence="6">DUF3324 domain-containing protein</fullName>
    </recommendedName>
</protein>
<evidence type="ECO:0000256" key="2">
    <source>
        <dbReference type="SAM" id="Phobius"/>
    </source>
</evidence>
<feature type="region of interest" description="Disordered" evidence="1">
    <location>
        <begin position="364"/>
        <end position="412"/>
    </location>
</feature>
<feature type="compositionally biased region" description="Basic and acidic residues" evidence="1">
    <location>
        <begin position="399"/>
        <end position="412"/>
    </location>
</feature>
<accession>A0A1J5IUL3</accession>
<evidence type="ECO:0000256" key="3">
    <source>
        <dbReference type="SAM" id="SignalP"/>
    </source>
</evidence>
<dbReference type="Proteomes" id="UP000183245">
    <property type="component" value="Unassembled WGS sequence"/>
</dbReference>
<dbReference type="EMBL" id="MNZT01000097">
    <property type="protein sequence ID" value="OIP95974.1"/>
    <property type="molecule type" value="Genomic_DNA"/>
</dbReference>
<proteinExistence type="predicted"/>
<reference evidence="4 5" key="1">
    <citation type="journal article" date="2016" name="Environ. Microbiol.">
        <title>Genomic resolution of a cold subsurface aquifer community provides metabolic insights for novel microbes adapted to high CO concentrations.</title>
        <authorList>
            <person name="Probst A.J."/>
            <person name="Castelle C.J."/>
            <person name="Singh A."/>
            <person name="Brown C.T."/>
            <person name="Anantharaman K."/>
            <person name="Sharon I."/>
            <person name="Hug L.A."/>
            <person name="Burstein D."/>
            <person name="Emerson J.B."/>
            <person name="Thomas B.C."/>
            <person name="Banfield J.F."/>
        </authorList>
    </citation>
    <scope>NUCLEOTIDE SEQUENCE [LARGE SCALE GENOMIC DNA]</scope>
    <source>
        <strain evidence="4">CG2_30_54_11</strain>
    </source>
</reference>
<name>A0A1J5IUL3_9BACT</name>
<keyword evidence="2" id="KW-0812">Transmembrane</keyword>
<evidence type="ECO:0000313" key="5">
    <source>
        <dbReference type="Proteomes" id="UP000183245"/>
    </source>
</evidence>
<evidence type="ECO:0008006" key="6">
    <source>
        <dbReference type="Google" id="ProtNLM"/>
    </source>
</evidence>
<dbReference type="AlphaFoldDB" id="A0A1J5IUL3"/>
<feature type="transmembrane region" description="Helical" evidence="2">
    <location>
        <begin position="321"/>
        <end position="340"/>
    </location>
</feature>
<keyword evidence="2" id="KW-0472">Membrane</keyword>
<gene>
    <name evidence="4" type="ORF">AUK40_05510</name>
</gene>
<keyword evidence="2" id="KW-1133">Transmembrane helix</keyword>
<evidence type="ECO:0000256" key="1">
    <source>
        <dbReference type="SAM" id="MobiDB-lite"/>
    </source>
</evidence>
<evidence type="ECO:0000313" key="4">
    <source>
        <dbReference type="EMBL" id="OIP95974.1"/>
    </source>
</evidence>